<dbReference type="Ensembl" id="ENSACIT00000016362.1">
    <property type="protein sequence ID" value="ENSACIP00000015943.1"/>
    <property type="gene ID" value="ENSACIG00000012375.1"/>
</dbReference>
<reference evidence="3" key="1">
    <citation type="submission" date="2025-08" db="UniProtKB">
        <authorList>
            <consortium name="Ensembl"/>
        </authorList>
    </citation>
    <scope>IDENTIFICATION</scope>
</reference>
<dbReference type="GO" id="GO:0043114">
    <property type="term" value="P:regulation of vascular permeability"/>
    <property type="evidence" value="ECO:0007669"/>
    <property type="project" value="Ensembl"/>
</dbReference>
<feature type="coiled-coil region" evidence="1">
    <location>
        <begin position="64"/>
        <end position="123"/>
    </location>
</feature>
<reference evidence="3" key="2">
    <citation type="submission" date="2025-09" db="UniProtKB">
        <authorList>
            <consortium name="Ensembl"/>
        </authorList>
    </citation>
    <scope>IDENTIFICATION</scope>
</reference>
<evidence type="ECO:0000256" key="1">
    <source>
        <dbReference type="SAM" id="Coils"/>
    </source>
</evidence>
<evidence type="ECO:0000313" key="4">
    <source>
        <dbReference type="Proteomes" id="UP000261340"/>
    </source>
</evidence>
<dbReference type="PANTHER" id="PTHR21687:SF6">
    <property type="entry name" value="PLASMALEMMA VESICLE-ASSOCIATED PROTEIN"/>
    <property type="match status" value="1"/>
</dbReference>
<dbReference type="AlphaFoldDB" id="A0A3Q0S227"/>
<name>A0A3Q0S227_AMPCI</name>
<keyword evidence="1" id="KW-0175">Coiled coil</keyword>
<dbReference type="GeneTree" id="ENSGT00390000006166"/>
<dbReference type="PANTHER" id="PTHR21687">
    <property type="entry name" value="PLASMALEMMA VESICLE-ASSOCIATED PROTEIN"/>
    <property type="match status" value="1"/>
</dbReference>
<dbReference type="GO" id="GO:0007219">
    <property type="term" value="P:Notch signaling pathway"/>
    <property type="evidence" value="ECO:0007669"/>
    <property type="project" value="Ensembl"/>
</dbReference>
<evidence type="ECO:0000313" key="3">
    <source>
        <dbReference type="Ensembl" id="ENSACIP00000015943.1"/>
    </source>
</evidence>
<organism evidence="3 4">
    <name type="scientific">Amphilophus citrinellus</name>
    <name type="common">Midas cichlid</name>
    <name type="synonym">Cichlasoma citrinellum</name>
    <dbReference type="NCBI Taxonomy" id="61819"/>
    <lineage>
        <taxon>Eukaryota</taxon>
        <taxon>Metazoa</taxon>
        <taxon>Chordata</taxon>
        <taxon>Craniata</taxon>
        <taxon>Vertebrata</taxon>
        <taxon>Euteleostomi</taxon>
        <taxon>Actinopterygii</taxon>
        <taxon>Neopterygii</taxon>
        <taxon>Teleostei</taxon>
        <taxon>Neoteleostei</taxon>
        <taxon>Acanthomorphata</taxon>
        <taxon>Ovalentaria</taxon>
        <taxon>Cichlomorphae</taxon>
        <taxon>Cichliformes</taxon>
        <taxon>Cichlidae</taxon>
        <taxon>New World cichlids</taxon>
        <taxon>Cichlasomatinae</taxon>
        <taxon>Heroini</taxon>
        <taxon>Amphilophus</taxon>
    </lineage>
</organism>
<accession>A0A3Q0S227</accession>
<keyword evidence="4" id="KW-1185">Reference proteome</keyword>
<keyword evidence="2" id="KW-0472">Membrane</keyword>
<protein>
    <submittedName>
        <fullName evidence="3">Plasmalemma vesicle associated protein b</fullName>
    </submittedName>
</protein>
<dbReference type="STRING" id="61819.ENSACIP00000015943"/>
<proteinExistence type="predicted"/>
<keyword evidence="2" id="KW-0812">Transmembrane</keyword>
<keyword evidence="2" id="KW-1133">Transmembrane helix</keyword>
<dbReference type="Proteomes" id="UP000261340">
    <property type="component" value="Unplaced"/>
</dbReference>
<sequence>MYNSSYSRAKFGPEVRSLKKSKGKSCGYYVKVVFILSSLIQSLIIVSLVLFVIYGQPEKSAVEKRELELVFNKLSVKNMELRKEKTGLETQLKARAEEKAALEKEMTKQKADANKTVDEWKRKYVSLFYLPCELTTLKARSARQDAMINLLTSNFTQTVRTLRDERDNALRDRAQFYEDVIKLRGDNTICKEQLITYTRKCKEDFAKSLEGITAVTREFLKRINNLFPNQMTFHLTCKSQLEQMEKIKSSCTNLSRDVENKFQMYLDNVGRLVSEIQGNSSRLEVENRHLLSNFQECQRRRSEFADQTAKQFDLLQRSHDDKVNNIWMDAHCGWEAGANKELVKS</sequence>
<dbReference type="InterPro" id="IPR009538">
    <property type="entry name" value="PV-1"/>
</dbReference>
<evidence type="ECO:0000256" key="2">
    <source>
        <dbReference type="SAM" id="Phobius"/>
    </source>
</evidence>
<feature type="transmembrane region" description="Helical" evidence="2">
    <location>
        <begin position="28"/>
        <end position="54"/>
    </location>
</feature>
<dbReference type="OMA" id="ETNKSCD"/>
<dbReference type="GO" id="GO:0002693">
    <property type="term" value="P:positive regulation of cellular extravasation"/>
    <property type="evidence" value="ECO:0007669"/>
    <property type="project" value="TreeGrafter"/>
</dbReference>